<evidence type="ECO:0000256" key="1">
    <source>
        <dbReference type="SAM" id="SignalP"/>
    </source>
</evidence>
<comment type="caution">
    <text evidence="2">The sequence shown here is derived from an EMBL/GenBank/DDBJ whole genome shotgun (WGS) entry which is preliminary data.</text>
</comment>
<feature type="signal peptide" evidence="1">
    <location>
        <begin position="1"/>
        <end position="19"/>
    </location>
</feature>
<keyword evidence="3" id="KW-1185">Reference proteome</keyword>
<keyword evidence="1" id="KW-0732">Signal</keyword>
<gene>
    <name evidence="2" type="ORF">BGX16_1631</name>
</gene>
<evidence type="ECO:0000313" key="2">
    <source>
        <dbReference type="EMBL" id="PJJ41644.1"/>
    </source>
</evidence>
<evidence type="ECO:0000313" key="3">
    <source>
        <dbReference type="Proteomes" id="UP000231134"/>
    </source>
</evidence>
<sequence>MKKTWIVLMSMLFVSFALVACSADNVSGNCDSGIVDNSLFVTDSEGE</sequence>
<dbReference type="AlphaFoldDB" id="A0A2M9A7F7"/>
<protein>
    <submittedName>
        <fullName evidence="2">Uncharacterized protein</fullName>
    </submittedName>
</protein>
<dbReference type="RefSeq" id="WP_157797936.1">
    <property type="nucleotide sequence ID" value="NZ_JAQXKX010000047.1"/>
</dbReference>
<dbReference type="EMBL" id="PGEX01000001">
    <property type="protein sequence ID" value="PJJ41644.1"/>
    <property type="molecule type" value="Genomic_DNA"/>
</dbReference>
<proteinExistence type="predicted"/>
<dbReference type="PROSITE" id="PS51257">
    <property type="entry name" value="PROKAR_LIPOPROTEIN"/>
    <property type="match status" value="1"/>
</dbReference>
<dbReference type="Proteomes" id="UP000231134">
    <property type="component" value="Unassembled WGS sequence"/>
</dbReference>
<organism evidence="2 3">
    <name type="scientific">Hallerella succinigenes</name>
    <dbReference type="NCBI Taxonomy" id="1896222"/>
    <lineage>
        <taxon>Bacteria</taxon>
        <taxon>Pseudomonadati</taxon>
        <taxon>Fibrobacterota</taxon>
        <taxon>Fibrobacteria</taxon>
        <taxon>Fibrobacterales</taxon>
        <taxon>Fibrobacteraceae</taxon>
        <taxon>Hallerella</taxon>
    </lineage>
</organism>
<accession>A0A2M9A7F7</accession>
<name>A0A2M9A7F7_9BACT</name>
<reference evidence="2 3" key="1">
    <citation type="submission" date="2017-11" db="EMBL/GenBank/DDBJ databases">
        <title>Animal gut microbial communities from fecal samples from Wisconsin, USA.</title>
        <authorList>
            <person name="Neumann A."/>
        </authorList>
    </citation>
    <scope>NUCLEOTIDE SEQUENCE [LARGE SCALE GENOMIC DNA]</scope>
    <source>
        <strain evidence="2 3">UWS3</strain>
    </source>
</reference>
<feature type="chain" id="PRO_5014689546" evidence="1">
    <location>
        <begin position="20"/>
        <end position="47"/>
    </location>
</feature>